<keyword evidence="2" id="KW-0645">Protease</keyword>
<dbReference type="PANTHER" id="PTHR21666">
    <property type="entry name" value="PEPTIDASE-RELATED"/>
    <property type="match status" value="1"/>
</dbReference>
<protein>
    <submittedName>
        <fullName evidence="9">Membrane protein</fullName>
    </submittedName>
</protein>
<dbReference type="GO" id="GO:0006508">
    <property type="term" value="P:proteolysis"/>
    <property type="evidence" value="ECO:0007669"/>
    <property type="project" value="UniProtKB-KW"/>
</dbReference>
<keyword evidence="6" id="KW-0482">Metalloprotease</keyword>
<evidence type="ECO:0000259" key="8">
    <source>
        <dbReference type="Pfam" id="PF01551"/>
    </source>
</evidence>
<comment type="cofactor">
    <cofactor evidence="1">
        <name>Zn(2+)</name>
        <dbReference type="ChEBI" id="CHEBI:29105"/>
    </cofactor>
</comment>
<dbReference type="InterPro" id="IPR011055">
    <property type="entry name" value="Dup_hybrid_motif"/>
</dbReference>
<evidence type="ECO:0000256" key="6">
    <source>
        <dbReference type="ARBA" id="ARBA00023049"/>
    </source>
</evidence>
<dbReference type="InterPro" id="IPR050570">
    <property type="entry name" value="Cell_wall_metabolism_enzyme"/>
</dbReference>
<keyword evidence="10" id="KW-1185">Reference proteome</keyword>
<evidence type="ECO:0000313" key="10">
    <source>
        <dbReference type="Proteomes" id="UP000596977"/>
    </source>
</evidence>
<proteinExistence type="predicted"/>
<evidence type="ECO:0000256" key="1">
    <source>
        <dbReference type="ARBA" id="ARBA00001947"/>
    </source>
</evidence>
<keyword evidence="5" id="KW-0862">Zinc</keyword>
<organism evidence="9 10">
    <name type="scientific">Pelagibacterium lentulum</name>
    <dbReference type="NCBI Taxonomy" id="2029865"/>
    <lineage>
        <taxon>Bacteria</taxon>
        <taxon>Pseudomonadati</taxon>
        <taxon>Pseudomonadota</taxon>
        <taxon>Alphaproteobacteria</taxon>
        <taxon>Hyphomicrobiales</taxon>
        <taxon>Devosiaceae</taxon>
        <taxon>Pelagibacterium</taxon>
    </lineage>
</organism>
<accession>A0A916VUG2</accession>
<dbReference type="EMBL" id="BMKB01000001">
    <property type="protein sequence ID" value="GGA36779.1"/>
    <property type="molecule type" value="Genomic_DNA"/>
</dbReference>
<dbReference type="SUPFAM" id="SSF51261">
    <property type="entry name" value="Duplicated hybrid motif"/>
    <property type="match status" value="1"/>
</dbReference>
<evidence type="ECO:0000256" key="2">
    <source>
        <dbReference type="ARBA" id="ARBA00022670"/>
    </source>
</evidence>
<dbReference type="RefSeq" id="WP_127070605.1">
    <property type="nucleotide sequence ID" value="NZ_BMKB01000001.1"/>
</dbReference>
<evidence type="ECO:0000256" key="7">
    <source>
        <dbReference type="SAM" id="Coils"/>
    </source>
</evidence>
<dbReference type="Gene3D" id="2.70.70.10">
    <property type="entry name" value="Glucose Permease (Domain IIA)"/>
    <property type="match status" value="1"/>
</dbReference>
<dbReference type="PANTHER" id="PTHR21666:SF288">
    <property type="entry name" value="CELL DIVISION PROTEIN YTFB"/>
    <property type="match status" value="1"/>
</dbReference>
<dbReference type="GO" id="GO:0046872">
    <property type="term" value="F:metal ion binding"/>
    <property type="evidence" value="ECO:0007669"/>
    <property type="project" value="UniProtKB-KW"/>
</dbReference>
<keyword evidence="7" id="KW-0175">Coiled coil</keyword>
<feature type="coiled-coil region" evidence="7">
    <location>
        <begin position="203"/>
        <end position="279"/>
    </location>
</feature>
<dbReference type="Pfam" id="PF01551">
    <property type="entry name" value="Peptidase_M23"/>
    <property type="match status" value="1"/>
</dbReference>
<dbReference type="GO" id="GO:0004222">
    <property type="term" value="F:metalloendopeptidase activity"/>
    <property type="evidence" value="ECO:0007669"/>
    <property type="project" value="TreeGrafter"/>
</dbReference>
<evidence type="ECO:0000256" key="5">
    <source>
        <dbReference type="ARBA" id="ARBA00022833"/>
    </source>
</evidence>
<evidence type="ECO:0000256" key="4">
    <source>
        <dbReference type="ARBA" id="ARBA00022801"/>
    </source>
</evidence>
<evidence type="ECO:0000256" key="3">
    <source>
        <dbReference type="ARBA" id="ARBA00022723"/>
    </source>
</evidence>
<sequence length="471" mass="49580">MLQSSGGTRPDIFTRLRTLRPALIAIVITLCLPVVLPAQDNDGTSQQQDELPDPDAVPTRVLDDAAQEATSNLEAIAGQINLSQERIEQIRAEIEALGGDATRLGAELVAAGQRVDQADNEIRIIEERLEALFASERSIRARLDGHDRSISNLLASLQRISAAPPPALIVDPSDALGSARAAMLLSAVLPQLQTRAETVTTDLADLQQLKDAALAEADLLAANLATLNGERLRIATIIHARTQGLEWLSEDLIREEAEAQALADRASSLEQLIAGLETRIAAVTAADAAHRAASAGQTVPTLDPATLALAFADTERTEPAVPLEAARGFLTAPVLGEHLSTYGASDGYGGITQGMTYLVAPEAQVHAPADGWVAYAGPFLNYGQIVILNAGQNYMIVLAGLARIDVEPDQFVQMGTPIGAMGARSTGQIATSGSANVNGPTLYVELREGGIPIDPAGWWVASPDQEESGSS</sequence>
<dbReference type="OrthoDB" id="9809144at2"/>
<comment type="caution">
    <text evidence="9">The sequence shown here is derived from an EMBL/GenBank/DDBJ whole genome shotgun (WGS) entry which is preliminary data.</text>
</comment>
<dbReference type="Proteomes" id="UP000596977">
    <property type="component" value="Unassembled WGS sequence"/>
</dbReference>
<reference evidence="9 10" key="1">
    <citation type="journal article" date="2014" name="Int. J. Syst. Evol. Microbiol.">
        <title>Complete genome sequence of Corynebacterium casei LMG S-19264T (=DSM 44701T), isolated from a smear-ripened cheese.</title>
        <authorList>
            <consortium name="US DOE Joint Genome Institute (JGI-PGF)"/>
            <person name="Walter F."/>
            <person name="Albersmeier A."/>
            <person name="Kalinowski J."/>
            <person name="Ruckert C."/>
        </authorList>
    </citation>
    <scope>NUCLEOTIDE SEQUENCE [LARGE SCALE GENOMIC DNA]</scope>
    <source>
        <strain evidence="9 10">CGMCC 1.15896</strain>
    </source>
</reference>
<name>A0A916VUG2_9HYPH</name>
<feature type="domain" description="M23ase beta-sheet core" evidence="8">
    <location>
        <begin position="352"/>
        <end position="455"/>
    </location>
</feature>
<dbReference type="AlphaFoldDB" id="A0A916VUG2"/>
<evidence type="ECO:0000313" key="9">
    <source>
        <dbReference type="EMBL" id="GGA36779.1"/>
    </source>
</evidence>
<keyword evidence="3" id="KW-0479">Metal-binding</keyword>
<gene>
    <name evidence="9" type="ORF">GCM10011499_02610</name>
</gene>
<feature type="coiled-coil region" evidence="7">
    <location>
        <begin position="73"/>
        <end position="135"/>
    </location>
</feature>
<dbReference type="InterPro" id="IPR016047">
    <property type="entry name" value="M23ase_b-sheet_dom"/>
</dbReference>
<keyword evidence="4" id="KW-0378">Hydrolase</keyword>
<dbReference type="CDD" id="cd12797">
    <property type="entry name" value="M23_peptidase"/>
    <property type="match status" value="1"/>
</dbReference>